<evidence type="ECO:0000256" key="12">
    <source>
        <dbReference type="SAM" id="MobiDB-lite"/>
    </source>
</evidence>
<keyword evidence="13" id="KW-0472">Membrane</keyword>
<dbReference type="FunFam" id="3.30.40.10:FF:000306">
    <property type="entry name" value="PHD finger alfin-like protein"/>
    <property type="match status" value="1"/>
</dbReference>
<dbReference type="Proteomes" id="UP000652761">
    <property type="component" value="Unassembled WGS sequence"/>
</dbReference>
<evidence type="ECO:0000256" key="9">
    <source>
        <dbReference type="ARBA" id="ARBA00023163"/>
    </source>
</evidence>
<evidence type="ECO:0000256" key="7">
    <source>
        <dbReference type="ARBA" id="ARBA00022853"/>
    </source>
</evidence>
<comment type="caution">
    <text evidence="16">The sequence shown here is derived from an EMBL/GenBank/DDBJ whole genome shotgun (WGS) entry which is preliminary data.</text>
</comment>
<comment type="similarity">
    <text evidence="3 11">Belongs to the Alfin family.</text>
</comment>
<evidence type="ECO:0000256" key="13">
    <source>
        <dbReference type="SAM" id="Phobius"/>
    </source>
</evidence>
<dbReference type="InterPro" id="IPR011011">
    <property type="entry name" value="Znf_FYVE_PHD"/>
</dbReference>
<proteinExistence type="inferred from homology"/>
<comment type="subcellular location">
    <subcellularLocation>
        <location evidence="2 11">Nucleus</location>
    </subcellularLocation>
</comment>
<evidence type="ECO:0000313" key="17">
    <source>
        <dbReference type="Proteomes" id="UP000652761"/>
    </source>
</evidence>
<dbReference type="AlphaFoldDB" id="A0A843W1S6"/>
<feature type="chain" id="PRO_5032496054" description="PHD finger protein ALFIN-LIKE" evidence="14">
    <location>
        <begin position="23"/>
        <end position="277"/>
    </location>
</feature>
<feature type="domain" description="PHD-type" evidence="15">
    <location>
        <begin position="169"/>
        <end position="208"/>
    </location>
</feature>
<evidence type="ECO:0000256" key="14">
    <source>
        <dbReference type="SAM" id="SignalP"/>
    </source>
</evidence>
<keyword evidence="4 11" id="KW-0479">Metal-binding</keyword>
<keyword evidence="9 11" id="KW-0804">Transcription</keyword>
<organism evidence="16 17">
    <name type="scientific">Colocasia esculenta</name>
    <name type="common">Wild taro</name>
    <name type="synonym">Arum esculentum</name>
    <dbReference type="NCBI Taxonomy" id="4460"/>
    <lineage>
        <taxon>Eukaryota</taxon>
        <taxon>Viridiplantae</taxon>
        <taxon>Streptophyta</taxon>
        <taxon>Embryophyta</taxon>
        <taxon>Tracheophyta</taxon>
        <taxon>Spermatophyta</taxon>
        <taxon>Magnoliopsida</taxon>
        <taxon>Liliopsida</taxon>
        <taxon>Araceae</taxon>
        <taxon>Aroideae</taxon>
        <taxon>Colocasieae</taxon>
        <taxon>Colocasia</taxon>
    </lineage>
</organism>
<keyword evidence="17" id="KW-1185">Reference proteome</keyword>
<gene>
    <name evidence="16" type="ORF">Taro_036518</name>
</gene>
<evidence type="ECO:0000256" key="6">
    <source>
        <dbReference type="ARBA" id="ARBA00022833"/>
    </source>
</evidence>
<dbReference type="GO" id="GO:0042393">
    <property type="term" value="F:histone binding"/>
    <property type="evidence" value="ECO:0007669"/>
    <property type="project" value="UniProtKB-UniRule"/>
</dbReference>
<dbReference type="EMBL" id="NMUH01003088">
    <property type="protein sequence ID" value="MQM03732.1"/>
    <property type="molecule type" value="Genomic_DNA"/>
</dbReference>
<keyword evidence="5 11" id="KW-0863">Zinc-finger</keyword>
<dbReference type="GO" id="GO:0008270">
    <property type="term" value="F:zinc ion binding"/>
    <property type="evidence" value="ECO:0007669"/>
    <property type="project" value="UniProtKB-KW"/>
</dbReference>
<sequence length="277" mass="31791">VYNLVLALHIFCSLLRCPSVTSKLIQLKICQAYLMKVFIFHLDYPFAMFIYHVFHFSASMLEFPPKSSSHDFALMYIYQLPFLLCPPIWGAIFCSLGDRTRLFSMINDLPTVFEVVTDRKQAKEKSGIESGSKSKLSTKRSSDGLVKNHLKPVDEEYDVEDDEHSETLCGICGSNYNSDEFWICCDICERWFHGKCVKIMLAKAESIKQIVSGLLSQPEWTAWDQTVEYCAFAYNQHIVISSLRPQYRYLGDVTIPCATGAVWRRRQLFVATPTTIE</sequence>
<dbReference type="Pfam" id="PF00628">
    <property type="entry name" value="PHD"/>
    <property type="match status" value="1"/>
</dbReference>
<evidence type="ECO:0000256" key="5">
    <source>
        <dbReference type="ARBA" id="ARBA00022771"/>
    </source>
</evidence>
<dbReference type="PANTHER" id="PTHR12321:SF39">
    <property type="entry name" value="PHD FINGER PROTEIN ALFIN-LIKE 2"/>
    <property type="match status" value="1"/>
</dbReference>
<dbReference type="InterPro" id="IPR045104">
    <property type="entry name" value="Alfin"/>
</dbReference>
<evidence type="ECO:0000256" key="11">
    <source>
        <dbReference type="RuleBase" id="RU369089"/>
    </source>
</evidence>
<dbReference type="PANTHER" id="PTHR12321">
    <property type="entry name" value="CPG BINDING PROTEIN"/>
    <property type="match status" value="1"/>
</dbReference>
<dbReference type="SUPFAM" id="SSF57903">
    <property type="entry name" value="FYVE/PHD zinc finger"/>
    <property type="match status" value="1"/>
</dbReference>
<keyword evidence="14" id="KW-0732">Signal</keyword>
<keyword evidence="7 11" id="KW-0156">Chromatin regulator</keyword>
<accession>A0A843W1S6</accession>
<evidence type="ECO:0000256" key="1">
    <source>
        <dbReference type="ARBA" id="ARBA00002232"/>
    </source>
</evidence>
<feature type="signal peptide" evidence="14">
    <location>
        <begin position="1"/>
        <end position="22"/>
    </location>
</feature>
<dbReference type="InterPro" id="IPR019787">
    <property type="entry name" value="Znf_PHD-finger"/>
</dbReference>
<dbReference type="GO" id="GO:0000976">
    <property type="term" value="F:transcription cis-regulatory region binding"/>
    <property type="evidence" value="ECO:0007669"/>
    <property type="project" value="TreeGrafter"/>
</dbReference>
<dbReference type="GO" id="GO:0006355">
    <property type="term" value="P:regulation of DNA-templated transcription"/>
    <property type="evidence" value="ECO:0007669"/>
    <property type="project" value="UniProtKB-UniRule"/>
</dbReference>
<dbReference type="GO" id="GO:0003712">
    <property type="term" value="F:transcription coregulator activity"/>
    <property type="evidence" value="ECO:0007669"/>
    <property type="project" value="TreeGrafter"/>
</dbReference>
<name>A0A843W1S6_COLES</name>
<dbReference type="InterPro" id="IPR013083">
    <property type="entry name" value="Znf_RING/FYVE/PHD"/>
</dbReference>
<comment type="domain">
    <text evidence="11">The PHD-type zinc finger mediates the binding to H3K4me3.</text>
</comment>
<keyword evidence="13" id="KW-0812">Transmembrane</keyword>
<comment type="subunit">
    <text evidence="11">Interacts with H3K4me3 and to a lesser extent with H3K4me2.</text>
</comment>
<evidence type="ECO:0000256" key="10">
    <source>
        <dbReference type="ARBA" id="ARBA00023242"/>
    </source>
</evidence>
<evidence type="ECO:0000259" key="15">
    <source>
        <dbReference type="Pfam" id="PF00628"/>
    </source>
</evidence>
<evidence type="ECO:0000256" key="4">
    <source>
        <dbReference type="ARBA" id="ARBA00022723"/>
    </source>
</evidence>
<reference evidence="16" key="1">
    <citation type="submission" date="2017-07" db="EMBL/GenBank/DDBJ databases">
        <title>Taro Niue Genome Assembly and Annotation.</title>
        <authorList>
            <person name="Atibalentja N."/>
            <person name="Keating K."/>
            <person name="Fields C.J."/>
        </authorList>
    </citation>
    <scope>NUCLEOTIDE SEQUENCE</scope>
    <source>
        <strain evidence="16">Niue_2</strain>
        <tissue evidence="16">Leaf</tissue>
    </source>
</reference>
<keyword evidence="10 11" id="KW-0539">Nucleus</keyword>
<protein>
    <recommendedName>
        <fullName evidence="11">PHD finger protein ALFIN-LIKE</fullName>
    </recommendedName>
</protein>
<keyword evidence="8 11" id="KW-0805">Transcription regulation</keyword>
<feature type="transmembrane region" description="Helical" evidence="13">
    <location>
        <begin position="37"/>
        <end position="56"/>
    </location>
</feature>
<feature type="transmembrane region" description="Helical" evidence="13">
    <location>
        <begin position="76"/>
        <end position="96"/>
    </location>
</feature>
<feature type="non-terminal residue" evidence="16">
    <location>
        <position position="1"/>
    </location>
</feature>
<dbReference type="Gene3D" id="3.30.40.10">
    <property type="entry name" value="Zinc/RING finger domain, C3HC4 (zinc finger)"/>
    <property type="match status" value="1"/>
</dbReference>
<evidence type="ECO:0000256" key="3">
    <source>
        <dbReference type="ARBA" id="ARBA00010445"/>
    </source>
</evidence>
<evidence type="ECO:0000313" key="16">
    <source>
        <dbReference type="EMBL" id="MQM03732.1"/>
    </source>
</evidence>
<keyword evidence="13" id="KW-1133">Transmembrane helix</keyword>
<evidence type="ECO:0000256" key="2">
    <source>
        <dbReference type="ARBA" id="ARBA00004123"/>
    </source>
</evidence>
<dbReference type="GO" id="GO:0006325">
    <property type="term" value="P:chromatin organization"/>
    <property type="evidence" value="ECO:0007669"/>
    <property type="project" value="UniProtKB-UniRule"/>
</dbReference>
<dbReference type="OrthoDB" id="509637at2759"/>
<feature type="region of interest" description="Disordered" evidence="12">
    <location>
        <begin position="124"/>
        <end position="143"/>
    </location>
</feature>
<evidence type="ECO:0000256" key="8">
    <source>
        <dbReference type="ARBA" id="ARBA00023015"/>
    </source>
</evidence>
<keyword evidence="6 11" id="KW-0862">Zinc</keyword>
<comment type="function">
    <text evidence="1 11">Histone-binding component that specifically recognizes H3 tails trimethylated on 'Lys-4' (H3K4me3), which mark transcription start sites of virtually all active genes.</text>
</comment>
<dbReference type="GO" id="GO:0005634">
    <property type="term" value="C:nucleus"/>
    <property type="evidence" value="ECO:0007669"/>
    <property type="project" value="UniProtKB-SubCell"/>
</dbReference>